<evidence type="ECO:0000256" key="1">
    <source>
        <dbReference type="SAM" id="MobiDB-lite"/>
    </source>
</evidence>
<gene>
    <name evidence="2" type="ORF">PoMZ_09777</name>
</gene>
<dbReference type="Proteomes" id="UP000294847">
    <property type="component" value="Chromosome 1"/>
</dbReference>
<reference evidence="2 3" key="1">
    <citation type="journal article" date="2019" name="Mol. Biol. Evol.">
        <title>Blast fungal genomes show frequent chromosomal changes, gene gains and losses, and effector gene turnover.</title>
        <authorList>
            <person name="Gomez Luciano L.B."/>
            <person name="Jason Tsai I."/>
            <person name="Chuma I."/>
            <person name="Tosa Y."/>
            <person name="Chen Y.H."/>
            <person name="Li J.Y."/>
            <person name="Li M.Y."/>
            <person name="Jade Lu M.Y."/>
            <person name="Nakayashiki H."/>
            <person name="Li W.H."/>
        </authorList>
    </citation>
    <scope>NUCLEOTIDE SEQUENCE [LARGE SCALE GENOMIC DNA]</scope>
    <source>
        <strain evidence="2">MZ5-1-6</strain>
    </source>
</reference>
<accession>A0A4P7N0P1</accession>
<feature type="compositionally biased region" description="Low complexity" evidence="1">
    <location>
        <begin position="15"/>
        <end position="30"/>
    </location>
</feature>
<sequence length="177" mass="19337">MSTRTARPSKKHTYSSTSSDSDISTSSSSTRISMDAVHPVAYVEVLRCMRCAKSTELTSTDDAATNGMIQVGTGIYYCSREGHFFGSRMGPSAIHRHDGHISTPPQVWGIRRSSTLSISGIIAPTATDGGKHLKHDQGYILMMPINGPELATSLSPIRYSPIRPSRARMASWQSDYR</sequence>
<proteinExistence type="predicted"/>
<feature type="region of interest" description="Disordered" evidence="1">
    <location>
        <begin position="1"/>
        <end position="30"/>
    </location>
</feature>
<dbReference type="AlphaFoldDB" id="A0A4P7N0P1"/>
<protein>
    <submittedName>
        <fullName evidence="2">Uncharacterized protein</fullName>
    </submittedName>
</protein>
<evidence type="ECO:0000313" key="3">
    <source>
        <dbReference type="Proteomes" id="UP000294847"/>
    </source>
</evidence>
<organism evidence="2 3">
    <name type="scientific">Pyricularia oryzae</name>
    <name type="common">Rice blast fungus</name>
    <name type="synonym">Magnaporthe oryzae</name>
    <dbReference type="NCBI Taxonomy" id="318829"/>
    <lineage>
        <taxon>Eukaryota</taxon>
        <taxon>Fungi</taxon>
        <taxon>Dikarya</taxon>
        <taxon>Ascomycota</taxon>
        <taxon>Pezizomycotina</taxon>
        <taxon>Sordariomycetes</taxon>
        <taxon>Sordariomycetidae</taxon>
        <taxon>Magnaporthales</taxon>
        <taxon>Pyriculariaceae</taxon>
        <taxon>Pyricularia</taxon>
    </lineage>
</organism>
<name>A0A4P7N0P1_PYROR</name>
<dbReference type="EMBL" id="CP034204">
    <property type="protein sequence ID" value="QBZ54086.1"/>
    <property type="molecule type" value="Genomic_DNA"/>
</dbReference>
<evidence type="ECO:0000313" key="2">
    <source>
        <dbReference type="EMBL" id="QBZ54086.1"/>
    </source>
</evidence>